<sequence>MKEIWLGSAKNPLLIDDCDEALVMSRAWRVGSHGYARINVKQEGRQTTVLLHRALLGLIPGDKREVDHINGNKLDNRRFNLRVCEKGQNGANRGKQSNNRSGFKGVEWHKASRKWCARIGYRNKSIHLGVFDSPELAHEFYSLAAEMLHGQFANVGDAKAKEWRHRIVDVS</sequence>
<keyword evidence="3" id="KW-0804">Transcription</keyword>
<keyword evidence="1" id="KW-0805">Transcription regulation</keyword>
<proteinExistence type="predicted"/>
<dbReference type="SUPFAM" id="SSF54060">
    <property type="entry name" value="His-Me finger endonucleases"/>
    <property type="match status" value="1"/>
</dbReference>
<dbReference type="PROSITE" id="PS51032">
    <property type="entry name" value="AP2_ERF"/>
    <property type="match status" value="1"/>
</dbReference>
<evidence type="ECO:0000313" key="5">
    <source>
        <dbReference type="EMBL" id="KDR39182.1"/>
    </source>
</evidence>
<dbReference type="InterPro" id="IPR016177">
    <property type="entry name" value="DNA-bd_dom_sf"/>
</dbReference>
<organism evidence="5 6">
    <name type="scientific">Caballeronia glathei</name>
    <dbReference type="NCBI Taxonomy" id="60547"/>
    <lineage>
        <taxon>Bacteria</taxon>
        <taxon>Pseudomonadati</taxon>
        <taxon>Pseudomonadota</taxon>
        <taxon>Betaproteobacteria</taxon>
        <taxon>Burkholderiales</taxon>
        <taxon>Burkholderiaceae</taxon>
        <taxon>Caballeronia</taxon>
    </lineage>
</organism>
<reference evidence="5 6" key="1">
    <citation type="submission" date="2014-03" db="EMBL/GenBank/DDBJ databases">
        <title>Draft Genome Sequences of Four Burkholderia Strains.</title>
        <authorList>
            <person name="Liu X.Y."/>
            <person name="Li C.X."/>
            <person name="Xu J.H."/>
        </authorList>
    </citation>
    <scope>NUCLEOTIDE SEQUENCE [LARGE SCALE GENOMIC DNA]</scope>
    <source>
        <strain evidence="5 6">DSM 50014</strain>
    </source>
</reference>
<dbReference type="Pfam" id="PF13392">
    <property type="entry name" value="HNH_3"/>
    <property type="match status" value="1"/>
</dbReference>
<accession>A0A069PFD3</accession>
<dbReference type="GO" id="GO:0003677">
    <property type="term" value="F:DNA binding"/>
    <property type="evidence" value="ECO:0007669"/>
    <property type="project" value="UniProtKB-KW"/>
</dbReference>
<comment type="caution">
    <text evidence="5">The sequence shown here is derived from an EMBL/GenBank/DDBJ whole genome shotgun (WGS) entry which is preliminary data.</text>
</comment>
<evidence type="ECO:0000256" key="2">
    <source>
        <dbReference type="ARBA" id="ARBA00023125"/>
    </source>
</evidence>
<evidence type="ECO:0000256" key="1">
    <source>
        <dbReference type="ARBA" id="ARBA00023015"/>
    </source>
</evidence>
<dbReference type="GO" id="GO:0003700">
    <property type="term" value="F:DNA-binding transcription factor activity"/>
    <property type="evidence" value="ECO:0007669"/>
    <property type="project" value="InterPro"/>
</dbReference>
<dbReference type="RefSeq" id="WP_051672870.1">
    <property type="nucleotide sequence ID" value="NZ_CADFFX010000020.1"/>
</dbReference>
<keyword evidence="2" id="KW-0238">DNA-binding</keyword>
<dbReference type="InterPro" id="IPR003615">
    <property type="entry name" value="HNH_nuc"/>
</dbReference>
<dbReference type="Gene3D" id="3.90.75.20">
    <property type="match status" value="1"/>
</dbReference>
<dbReference type="SUPFAM" id="SSF54171">
    <property type="entry name" value="DNA-binding domain"/>
    <property type="match status" value="1"/>
</dbReference>
<keyword evidence="6" id="KW-1185">Reference proteome</keyword>
<dbReference type="InterPro" id="IPR044925">
    <property type="entry name" value="His-Me_finger_sf"/>
</dbReference>
<protein>
    <recommendedName>
        <fullName evidence="4">AP2/ERF domain-containing protein</fullName>
    </recommendedName>
</protein>
<dbReference type="Proteomes" id="UP000027466">
    <property type="component" value="Unassembled WGS sequence"/>
</dbReference>
<evidence type="ECO:0000256" key="3">
    <source>
        <dbReference type="ARBA" id="ARBA00023163"/>
    </source>
</evidence>
<dbReference type="AlphaFoldDB" id="A0A069PFD3"/>
<dbReference type="STRING" id="60547.GCA_000751215_02955"/>
<evidence type="ECO:0000313" key="6">
    <source>
        <dbReference type="Proteomes" id="UP000027466"/>
    </source>
</evidence>
<gene>
    <name evidence="5" type="ORF">BG61_34315</name>
</gene>
<feature type="domain" description="AP2/ERF" evidence="4">
    <location>
        <begin position="102"/>
        <end position="158"/>
    </location>
</feature>
<dbReference type="InterPro" id="IPR001471">
    <property type="entry name" value="AP2/ERF_dom"/>
</dbReference>
<dbReference type="EMBL" id="JFHC01000064">
    <property type="protein sequence ID" value="KDR39182.1"/>
    <property type="molecule type" value="Genomic_DNA"/>
</dbReference>
<name>A0A069PFD3_9BURK</name>
<evidence type="ECO:0000259" key="4">
    <source>
        <dbReference type="PROSITE" id="PS51032"/>
    </source>
</evidence>